<feature type="non-terminal residue" evidence="1">
    <location>
        <position position="33"/>
    </location>
</feature>
<feature type="non-terminal residue" evidence="1">
    <location>
        <position position="1"/>
    </location>
</feature>
<accession>A0A382XUN9</accession>
<sequence length="33" mass="3872">ELKRQENLLKSYDLPTEIPKIKKEDVLTILMGD</sequence>
<name>A0A382XUN9_9ZZZZ</name>
<organism evidence="1">
    <name type="scientific">marine metagenome</name>
    <dbReference type="NCBI Taxonomy" id="408172"/>
    <lineage>
        <taxon>unclassified sequences</taxon>
        <taxon>metagenomes</taxon>
        <taxon>ecological metagenomes</taxon>
    </lineage>
</organism>
<dbReference type="AlphaFoldDB" id="A0A382XUN9"/>
<proteinExistence type="predicted"/>
<reference evidence="1" key="1">
    <citation type="submission" date="2018-05" db="EMBL/GenBank/DDBJ databases">
        <authorList>
            <person name="Lanie J.A."/>
            <person name="Ng W.-L."/>
            <person name="Kazmierczak K.M."/>
            <person name="Andrzejewski T.M."/>
            <person name="Davidsen T.M."/>
            <person name="Wayne K.J."/>
            <person name="Tettelin H."/>
            <person name="Glass J.I."/>
            <person name="Rusch D."/>
            <person name="Podicherti R."/>
            <person name="Tsui H.-C.T."/>
            <person name="Winkler M.E."/>
        </authorList>
    </citation>
    <scope>NUCLEOTIDE SEQUENCE</scope>
</reference>
<evidence type="ECO:0000313" key="1">
    <source>
        <dbReference type="EMBL" id="SVD74355.1"/>
    </source>
</evidence>
<protein>
    <submittedName>
        <fullName evidence="1">Uncharacterized protein</fullName>
    </submittedName>
</protein>
<dbReference type="EMBL" id="UINC01170351">
    <property type="protein sequence ID" value="SVD74355.1"/>
    <property type="molecule type" value="Genomic_DNA"/>
</dbReference>
<gene>
    <name evidence="1" type="ORF">METZ01_LOCUS427209</name>
</gene>